<protein>
    <submittedName>
        <fullName evidence="2">REP element-mobilizing transposase RayT</fullName>
    </submittedName>
</protein>
<dbReference type="Gene3D" id="3.30.70.1290">
    <property type="entry name" value="Transposase IS200-like"/>
    <property type="match status" value="1"/>
</dbReference>
<evidence type="ECO:0000313" key="2">
    <source>
        <dbReference type="EMBL" id="TWJ19219.1"/>
    </source>
</evidence>
<dbReference type="Proteomes" id="UP000319449">
    <property type="component" value="Unassembled WGS sequence"/>
</dbReference>
<dbReference type="Pfam" id="PF01797">
    <property type="entry name" value="Y1_Tnp"/>
    <property type="match status" value="1"/>
</dbReference>
<dbReference type="SUPFAM" id="SSF143422">
    <property type="entry name" value="Transposase IS200-like"/>
    <property type="match status" value="1"/>
</dbReference>
<evidence type="ECO:0000259" key="1">
    <source>
        <dbReference type="SMART" id="SM01321"/>
    </source>
</evidence>
<reference evidence="2 3" key="1">
    <citation type="submission" date="2019-07" db="EMBL/GenBank/DDBJ databases">
        <title>Genomic Encyclopedia of Archaeal and Bacterial Type Strains, Phase II (KMG-II): from individual species to whole genera.</title>
        <authorList>
            <person name="Goeker M."/>
        </authorList>
    </citation>
    <scope>NUCLEOTIDE SEQUENCE [LARGE SCALE GENOMIC DNA]</scope>
    <source>
        <strain evidence="2 3">ATCC BAA-1139</strain>
    </source>
</reference>
<dbReference type="OrthoDB" id="9800147at2"/>
<dbReference type="GO" id="GO:0004803">
    <property type="term" value="F:transposase activity"/>
    <property type="evidence" value="ECO:0007669"/>
    <property type="project" value="InterPro"/>
</dbReference>
<dbReference type="AlphaFoldDB" id="A0A562VMT8"/>
<dbReference type="InterPro" id="IPR036515">
    <property type="entry name" value="Transposase_17_sf"/>
</dbReference>
<dbReference type="Gene3D" id="1.10.1750.10">
    <property type="match status" value="1"/>
</dbReference>
<dbReference type="GO" id="GO:0043565">
    <property type="term" value="F:sequence-specific DNA binding"/>
    <property type="evidence" value="ECO:0007669"/>
    <property type="project" value="InterPro"/>
</dbReference>
<dbReference type="NCBIfam" id="NF047646">
    <property type="entry name" value="REP_Tyr_transpos"/>
    <property type="match status" value="1"/>
</dbReference>
<sequence length="317" mass="36144">MARPLRIIYPGAFYHVTSRGNEKKDIFKSRRDREKFLEYLASAAERYGAVIYAYCLMSNHFHLFIQTPEGNLSQIMRHIIGAYTSYFNIKRKRAGHLFQGRYKSVLVEADEYAAELTRYIHLNPVKAGITSKADEYQWSSYRAYIGAASTPEWLNPGFILGSFGKNEPVSRKNYRNFVEKLDIEAYESPLKSAVGGLVLGSPDFIEEITQTHLNERGTDKDIPALRHFSNKPPLEEIIEFVRAATKNNEKLGRQVSIYLCHKYSGAPLKEIAVKFDVGVTAIGEASKRIQKKMEEDKALQKLMGTLTTKIGKWKMES</sequence>
<dbReference type="PANTHER" id="PTHR34322">
    <property type="entry name" value="TRANSPOSASE, Y1_TNP DOMAIN-CONTAINING"/>
    <property type="match status" value="1"/>
</dbReference>
<dbReference type="EMBL" id="VLLN01000010">
    <property type="protein sequence ID" value="TWJ19219.1"/>
    <property type="molecule type" value="Genomic_DNA"/>
</dbReference>
<gene>
    <name evidence="2" type="ORF">JN12_01910</name>
</gene>
<dbReference type="InterPro" id="IPR002686">
    <property type="entry name" value="Transposase_17"/>
</dbReference>
<evidence type="ECO:0000313" key="3">
    <source>
        <dbReference type="Proteomes" id="UP000319449"/>
    </source>
</evidence>
<keyword evidence="3" id="KW-1185">Reference proteome</keyword>
<dbReference type="PANTHER" id="PTHR34322:SF2">
    <property type="entry name" value="TRANSPOSASE IS200-LIKE DOMAIN-CONTAINING PROTEIN"/>
    <property type="match status" value="1"/>
</dbReference>
<dbReference type="SMART" id="SM01321">
    <property type="entry name" value="Y1_Tnp"/>
    <property type="match status" value="1"/>
</dbReference>
<dbReference type="RefSeq" id="WP_145021766.1">
    <property type="nucleotide sequence ID" value="NZ_VLLN01000010.1"/>
</dbReference>
<name>A0A562VMT8_9BACT</name>
<proteinExistence type="predicted"/>
<feature type="domain" description="Transposase IS200-like" evidence="1">
    <location>
        <begin position="9"/>
        <end position="123"/>
    </location>
</feature>
<accession>A0A562VMT8</accession>
<organism evidence="2 3">
    <name type="scientific">Geobacter argillaceus</name>
    <dbReference type="NCBI Taxonomy" id="345631"/>
    <lineage>
        <taxon>Bacteria</taxon>
        <taxon>Pseudomonadati</taxon>
        <taxon>Thermodesulfobacteriota</taxon>
        <taxon>Desulfuromonadia</taxon>
        <taxon>Geobacterales</taxon>
        <taxon>Geobacteraceae</taxon>
        <taxon>Geobacter</taxon>
    </lineage>
</organism>
<comment type="caution">
    <text evidence="2">The sequence shown here is derived from an EMBL/GenBank/DDBJ whole genome shotgun (WGS) entry which is preliminary data.</text>
</comment>
<dbReference type="GO" id="GO:0006313">
    <property type="term" value="P:DNA transposition"/>
    <property type="evidence" value="ECO:0007669"/>
    <property type="project" value="InterPro"/>
</dbReference>
<dbReference type="SUPFAM" id="SSF48295">
    <property type="entry name" value="TrpR-like"/>
    <property type="match status" value="1"/>
</dbReference>
<dbReference type="InterPro" id="IPR010921">
    <property type="entry name" value="Trp_repressor/repl_initiator"/>
</dbReference>